<evidence type="ECO:0000256" key="4">
    <source>
        <dbReference type="ARBA" id="ARBA00022737"/>
    </source>
</evidence>
<organism evidence="7 8">
    <name type="scientific">Psophocarpus tetragonolobus</name>
    <name type="common">Winged bean</name>
    <name type="synonym">Dolichos tetragonolobus</name>
    <dbReference type="NCBI Taxonomy" id="3891"/>
    <lineage>
        <taxon>Eukaryota</taxon>
        <taxon>Viridiplantae</taxon>
        <taxon>Streptophyta</taxon>
        <taxon>Embryophyta</taxon>
        <taxon>Tracheophyta</taxon>
        <taxon>Spermatophyta</taxon>
        <taxon>Magnoliopsida</taxon>
        <taxon>eudicotyledons</taxon>
        <taxon>Gunneridae</taxon>
        <taxon>Pentapetalae</taxon>
        <taxon>rosids</taxon>
        <taxon>fabids</taxon>
        <taxon>Fabales</taxon>
        <taxon>Fabaceae</taxon>
        <taxon>Papilionoideae</taxon>
        <taxon>50 kb inversion clade</taxon>
        <taxon>NPAAA clade</taxon>
        <taxon>indigoferoid/millettioid clade</taxon>
        <taxon>Phaseoleae</taxon>
        <taxon>Psophocarpus</taxon>
    </lineage>
</organism>
<dbReference type="Gene3D" id="1.25.40.420">
    <property type="match status" value="1"/>
</dbReference>
<dbReference type="PANTHER" id="PTHR24412:SF489">
    <property type="entry name" value="RING FINGER DOMAIN AND KELCH REPEAT-CONTAINING PROTEIN DDB_G0271372"/>
    <property type="match status" value="1"/>
</dbReference>
<proteinExistence type="predicted"/>
<evidence type="ECO:0000256" key="5">
    <source>
        <dbReference type="SAM" id="Phobius"/>
    </source>
</evidence>
<keyword evidence="5" id="KW-0812">Transmembrane</keyword>
<reference evidence="7 8" key="1">
    <citation type="submission" date="2024-01" db="EMBL/GenBank/DDBJ databases">
        <title>The genomes of 5 underutilized Papilionoideae crops provide insights into root nodulation and disease resistanc.</title>
        <authorList>
            <person name="Jiang F."/>
        </authorList>
    </citation>
    <scope>NUCLEOTIDE SEQUENCE [LARGE SCALE GENOMIC DNA]</scope>
    <source>
        <strain evidence="7">DUOXIRENSHENG_FW03</strain>
        <tissue evidence="7">Leaves</tissue>
    </source>
</reference>
<keyword evidence="4" id="KW-0677">Repeat</keyword>
<gene>
    <name evidence="7" type="ORF">VNO78_17812</name>
</gene>
<keyword evidence="5" id="KW-1133">Transmembrane helix</keyword>
<comment type="caution">
    <text evidence="7">The sequence shown here is derived from an EMBL/GenBank/DDBJ whole genome shotgun (WGS) entry which is preliminary data.</text>
</comment>
<feature type="domain" description="BACK" evidence="6">
    <location>
        <begin position="189"/>
        <end position="290"/>
    </location>
</feature>
<evidence type="ECO:0000313" key="7">
    <source>
        <dbReference type="EMBL" id="KAK7396656.1"/>
    </source>
</evidence>
<dbReference type="EMBL" id="JAYMYS010000004">
    <property type="protein sequence ID" value="KAK7396656.1"/>
    <property type="molecule type" value="Genomic_DNA"/>
</dbReference>
<evidence type="ECO:0000259" key="6">
    <source>
        <dbReference type="Pfam" id="PF07707"/>
    </source>
</evidence>
<evidence type="ECO:0000256" key="3">
    <source>
        <dbReference type="ARBA" id="ARBA00022441"/>
    </source>
</evidence>
<dbReference type="Proteomes" id="UP001386955">
    <property type="component" value="Unassembled WGS sequence"/>
</dbReference>
<protein>
    <recommendedName>
        <fullName evidence="6">BACK domain-containing protein</fullName>
    </recommendedName>
</protein>
<dbReference type="Pfam" id="PF07707">
    <property type="entry name" value="BACK"/>
    <property type="match status" value="1"/>
</dbReference>
<keyword evidence="5" id="KW-0472">Membrane</keyword>
<dbReference type="PANTHER" id="PTHR24412">
    <property type="entry name" value="KELCH PROTEIN"/>
    <property type="match status" value="1"/>
</dbReference>
<feature type="transmembrane region" description="Helical" evidence="5">
    <location>
        <begin position="67"/>
        <end position="91"/>
    </location>
</feature>
<keyword evidence="8" id="KW-1185">Reference proteome</keyword>
<accession>A0AAN9XLL0</accession>
<keyword evidence="3" id="KW-0880">Kelch repeat</keyword>
<evidence type="ECO:0000256" key="2">
    <source>
        <dbReference type="ARBA" id="ARBA00004906"/>
    </source>
</evidence>
<dbReference type="AlphaFoldDB" id="A0AAN9XLL0"/>
<name>A0AAN9XLL0_PSOTE</name>
<sequence length="297" mass="33978">MEVSDEDDEHVILLCNNTDPIETLNHEILVSTTDILAWDLPTILTFPTIQVQTHRNKFVTSFLTPYFFLQFSFTLFCLNCLLTSNLFVLCATNRLIEQSLYFRGLLGGSFSESCFRSVTINWNVSEFLQILKHMCGCVLDITLDNFFPLYEGALYFGVETLILKCETWLSEVLSSKGFQSTQIQMEDLIQIWKFGSDRASDFILHLCIGYLARNFMWAKQTKLFGKLPYDLLLSSLKHPHLTVDSELHLSDALLLWLESNMGNSEKLSKAEDNCNGILKQIRVGLLPLWFALGIPFS</sequence>
<evidence type="ECO:0000256" key="1">
    <source>
        <dbReference type="ARBA" id="ARBA00002668"/>
    </source>
</evidence>
<comment type="function">
    <text evidence="1">May act as a substrate-specific adapter of an E3 ubiquitin-protein ligase complex (CUL3-RBX1-BTB) which mediates the ubiquitination and subsequent proteasomal degradation of target proteins.</text>
</comment>
<dbReference type="InterPro" id="IPR011333">
    <property type="entry name" value="SKP1/BTB/POZ_sf"/>
</dbReference>
<comment type="pathway">
    <text evidence="2">Protein modification; protein ubiquitination.</text>
</comment>
<dbReference type="InterPro" id="IPR011705">
    <property type="entry name" value="BACK"/>
</dbReference>
<dbReference type="Gene3D" id="3.30.710.10">
    <property type="entry name" value="Potassium Channel Kv1.1, Chain A"/>
    <property type="match status" value="1"/>
</dbReference>
<evidence type="ECO:0000313" key="8">
    <source>
        <dbReference type="Proteomes" id="UP001386955"/>
    </source>
</evidence>
<dbReference type="SUPFAM" id="SSF54695">
    <property type="entry name" value="POZ domain"/>
    <property type="match status" value="1"/>
</dbReference>